<dbReference type="AlphaFoldDB" id="A0A3Q8X628"/>
<dbReference type="CDD" id="cd03530">
    <property type="entry name" value="Rieske_NirD_small_Bacillus"/>
    <property type="match status" value="1"/>
</dbReference>
<dbReference type="GO" id="GO:0004497">
    <property type="term" value="F:monooxygenase activity"/>
    <property type="evidence" value="ECO:0007669"/>
    <property type="project" value="UniProtKB-ARBA"/>
</dbReference>
<dbReference type="OrthoDB" id="593800at2"/>
<keyword evidence="4" id="KW-0408">Iron</keyword>
<protein>
    <submittedName>
        <fullName evidence="8">Nitrite reductase small subunit NirD</fullName>
    </submittedName>
</protein>
<dbReference type="PANTHER" id="PTHR21496:SF23">
    <property type="entry name" value="3-PHENYLPROPIONATE_CINNAMIC ACID DIOXYGENASE FERREDOXIN SUBUNIT"/>
    <property type="match status" value="1"/>
</dbReference>
<accession>A0A3Q8X628</accession>
<keyword evidence="5" id="KW-0411">Iron-sulfur</keyword>
<dbReference type="PROSITE" id="PS51296">
    <property type="entry name" value="RIESKE"/>
    <property type="match status" value="1"/>
</dbReference>
<keyword evidence="3" id="KW-0560">Oxidoreductase</keyword>
<dbReference type="GO" id="GO:0016705">
    <property type="term" value="F:oxidoreductase activity, acting on paired donors, with incorporation or reduction of molecular oxygen"/>
    <property type="evidence" value="ECO:0007669"/>
    <property type="project" value="UniProtKB-ARBA"/>
</dbReference>
<dbReference type="Proteomes" id="UP000272528">
    <property type="component" value="Chromosome"/>
</dbReference>
<dbReference type="Pfam" id="PF00355">
    <property type="entry name" value="Rieske"/>
    <property type="match status" value="1"/>
</dbReference>
<keyword evidence="6" id="KW-0534">Nitrate assimilation</keyword>
<gene>
    <name evidence="8" type="primary">nirD</name>
    <name evidence="8" type="ORF">EJC50_17240</name>
</gene>
<dbReference type="GO" id="GO:0046872">
    <property type="term" value="F:metal ion binding"/>
    <property type="evidence" value="ECO:0007669"/>
    <property type="project" value="UniProtKB-KW"/>
</dbReference>
<dbReference type="NCBIfam" id="TIGR02378">
    <property type="entry name" value="nirD_assim_sml"/>
    <property type="match status" value="1"/>
</dbReference>
<evidence type="ECO:0000313" key="8">
    <source>
        <dbReference type="EMBL" id="AZN41218.1"/>
    </source>
</evidence>
<evidence type="ECO:0000256" key="5">
    <source>
        <dbReference type="ARBA" id="ARBA00023014"/>
    </source>
</evidence>
<evidence type="ECO:0000256" key="4">
    <source>
        <dbReference type="ARBA" id="ARBA00023004"/>
    </source>
</evidence>
<dbReference type="GO" id="GO:0051537">
    <property type="term" value="F:2 iron, 2 sulfur cluster binding"/>
    <property type="evidence" value="ECO:0007669"/>
    <property type="project" value="UniProtKB-KW"/>
</dbReference>
<dbReference type="InterPro" id="IPR017941">
    <property type="entry name" value="Rieske_2Fe-2S"/>
</dbReference>
<keyword evidence="1" id="KW-0001">2Fe-2S</keyword>
<dbReference type="RefSeq" id="WP_126016925.1">
    <property type="nucleotide sequence ID" value="NZ_CP034437.1"/>
</dbReference>
<dbReference type="SUPFAM" id="SSF50022">
    <property type="entry name" value="ISP domain"/>
    <property type="match status" value="1"/>
</dbReference>
<reference evidence="9" key="1">
    <citation type="submission" date="2018-12" db="EMBL/GenBank/DDBJ databases">
        <title>Genome sequence of Peanibacillus sp.</title>
        <authorList>
            <person name="Subramani G."/>
            <person name="Srinivasan S."/>
            <person name="Kim M.K."/>
        </authorList>
    </citation>
    <scope>NUCLEOTIDE SEQUENCE [LARGE SCALE GENOMIC DNA]</scope>
    <source>
        <strain evidence="9">18JY67-1</strain>
    </source>
</reference>
<evidence type="ECO:0000259" key="7">
    <source>
        <dbReference type="PROSITE" id="PS51296"/>
    </source>
</evidence>
<proteinExistence type="predicted"/>
<keyword evidence="2" id="KW-0479">Metal-binding</keyword>
<feature type="domain" description="Rieske" evidence="7">
    <location>
        <begin position="4"/>
        <end position="99"/>
    </location>
</feature>
<dbReference type="PANTHER" id="PTHR21496">
    <property type="entry name" value="FERREDOXIN-RELATED"/>
    <property type="match status" value="1"/>
</dbReference>
<dbReference type="EMBL" id="CP034437">
    <property type="protein sequence ID" value="AZN41218.1"/>
    <property type="molecule type" value="Genomic_DNA"/>
</dbReference>
<evidence type="ECO:0000256" key="1">
    <source>
        <dbReference type="ARBA" id="ARBA00022714"/>
    </source>
</evidence>
<dbReference type="InterPro" id="IPR012748">
    <property type="entry name" value="Rieske-like_NirD"/>
</dbReference>
<sequence length="110" mass="12049">MNEIIIGHLSEFPERRSRVVRLGSLELAVFKQTGGTVTAIENRCPHKGGKLSEGIVCGSHVYCPLHDWKISLNDGLVQAPDDGCVQTFPVYIDESGNVVLRIELSESKVS</sequence>
<evidence type="ECO:0000256" key="6">
    <source>
        <dbReference type="ARBA" id="ARBA00023063"/>
    </source>
</evidence>
<name>A0A3Q8X628_9BACL</name>
<dbReference type="GO" id="GO:0008942">
    <property type="term" value="F:nitrite reductase [NAD(P)H] activity"/>
    <property type="evidence" value="ECO:0007669"/>
    <property type="project" value="InterPro"/>
</dbReference>
<dbReference type="KEGG" id="palb:EJC50_17240"/>
<evidence type="ECO:0000313" key="9">
    <source>
        <dbReference type="Proteomes" id="UP000272528"/>
    </source>
</evidence>
<organism evidence="8 9">
    <name type="scientific">Paenibacillus albus</name>
    <dbReference type="NCBI Taxonomy" id="2495582"/>
    <lineage>
        <taxon>Bacteria</taxon>
        <taxon>Bacillati</taxon>
        <taxon>Bacillota</taxon>
        <taxon>Bacilli</taxon>
        <taxon>Bacillales</taxon>
        <taxon>Paenibacillaceae</taxon>
        <taxon>Paenibacillus</taxon>
    </lineage>
</organism>
<evidence type="ECO:0000256" key="2">
    <source>
        <dbReference type="ARBA" id="ARBA00022723"/>
    </source>
</evidence>
<evidence type="ECO:0000256" key="3">
    <source>
        <dbReference type="ARBA" id="ARBA00023002"/>
    </source>
</evidence>
<dbReference type="Gene3D" id="2.102.10.10">
    <property type="entry name" value="Rieske [2Fe-2S] iron-sulphur domain"/>
    <property type="match status" value="1"/>
</dbReference>
<dbReference type="GO" id="GO:0042128">
    <property type="term" value="P:nitrate assimilation"/>
    <property type="evidence" value="ECO:0007669"/>
    <property type="project" value="UniProtKB-KW"/>
</dbReference>
<keyword evidence="9" id="KW-1185">Reference proteome</keyword>
<dbReference type="InterPro" id="IPR036922">
    <property type="entry name" value="Rieske_2Fe-2S_sf"/>
</dbReference>